<dbReference type="InterPro" id="IPR039346">
    <property type="entry name" value="AGP25/26"/>
</dbReference>
<evidence type="ECO:0000313" key="3">
    <source>
        <dbReference type="EMBL" id="MBA4638320.1"/>
    </source>
</evidence>
<feature type="compositionally biased region" description="Pro residues" evidence="1">
    <location>
        <begin position="82"/>
        <end position="99"/>
    </location>
</feature>
<feature type="region of interest" description="Disordered" evidence="1">
    <location>
        <begin position="70"/>
        <end position="109"/>
    </location>
</feature>
<reference evidence="3" key="1">
    <citation type="journal article" date="2013" name="J. Plant Res.">
        <title>Effect of fungi and light on seed germination of three Opuntia species from semiarid lands of central Mexico.</title>
        <authorList>
            <person name="Delgado-Sanchez P."/>
            <person name="Jimenez-Bremont J.F."/>
            <person name="Guerrero-Gonzalez Mde L."/>
            <person name="Flores J."/>
        </authorList>
    </citation>
    <scope>NUCLEOTIDE SEQUENCE</scope>
    <source>
        <tissue evidence="3">Cladode</tissue>
    </source>
</reference>
<evidence type="ECO:0000256" key="1">
    <source>
        <dbReference type="SAM" id="MobiDB-lite"/>
    </source>
</evidence>
<sequence length="135" mass="13909">MASLNPLKTLSFLILLSTVTSASANDYNNVNIALQPVPSLLSPLHAPGPAFGALSPDIIPLFPTPLSGAAPLPSQSSMPVIPSSPSPPAPDSLNPPPPEVSISPTRSMSESSACAPHLSVSLNLAMLAMIYIAFW</sequence>
<feature type="signal peptide" evidence="2">
    <location>
        <begin position="1"/>
        <end position="24"/>
    </location>
</feature>
<reference evidence="3" key="2">
    <citation type="submission" date="2020-07" db="EMBL/GenBank/DDBJ databases">
        <authorList>
            <person name="Vera ALvarez R."/>
            <person name="Arias-Moreno D.M."/>
            <person name="Jimenez-Jacinto V."/>
            <person name="Jimenez-Bremont J.F."/>
            <person name="Swaminathan K."/>
            <person name="Moose S.P."/>
            <person name="Guerrero-Gonzalez M.L."/>
            <person name="Marino-Ramirez L."/>
            <person name="Landsman D."/>
            <person name="Rodriguez-Kessler M."/>
            <person name="Delgado-Sanchez P."/>
        </authorList>
    </citation>
    <scope>NUCLEOTIDE SEQUENCE</scope>
    <source>
        <tissue evidence="3">Cladode</tissue>
    </source>
</reference>
<dbReference type="EMBL" id="GISG01109084">
    <property type="protein sequence ID" value="MBA4638320.1"/>
    <property type="molecule type" value="Transcribed_RNA"/>
</dbReference>
<dbReference type="PANTHER" id="PTHR35725:SF4">
    <property type="entry name" value="CLASSICAL ARABINOGALACTAN PROTEIN 26"/>
    <property type="match status" value="1"/>
</dbReference>
<protein>
    <submittedName>
        <fullName evidence="3">Uncharacterized protein</fullName>
    </submittedName>
</protein>
<organism evidence="3">
    <name type="scientific">Opuntia streptacantha</name>
    <name type="common">Prickly pear cactus</name>
    <name type="synonym">Opuntia cardona</name>
    <dbReference type="NCBI Taxonomy" id="393608"/>
    <lineage>
        <taxon>Eukaryota</taxon>
        <taxon>Viridiplantae</taxon>
        <taxon>Streptophyta</taxon>
        <taxon>Embryophyta</taxon>
        <taxon>Tracheophyta</taxon>
        <taxon>Spermatophyta</taxon>
        <taxon>Magnoliopsida</taxon>
        <taxon>eudicotyledons</taxon>
        <taxon>Gunneridae</taxon>
        <taxon>Pentapetalae</taxon>
        <taxon>Caryophyllales</taxon>
        <taxon>Cactineae</taxon>
        <taxon>Cactaceae</taxon>
        <taxon>Opuntioideae</taxon>
        <taxon>Opuntia</taxon>
    </lineage>
</organism>
<dbReference type="AlphaFoldDB" id="A0A7C9DAI3"/>
<evidence type="ECO:0000256" key="2">
    <source>
        <dbReference type="SAM" id="SignalP"/>
    </source>
</evidence>
<proteinExistence type="predicted"/>
<name>A0A7C9DAI3_OPUST</name>
<feature type="chain" id="PRO_5028363919" evidence="2">
    <location>
        <begin position="25"/>
        <end position="135"/>
    </location>
</feature>
<accession>A0A7C9DAI3</accession>
<dbReference type="PANTHER" id="PTHR35725">
    <property type="entry name" value="CLASSICAL ARABINOGALACTAN PROTEIN 26"/>
    <property type="match status" value="1"/>
</dbReference>
<keyword evidence="2" id="KW-0732">Signal</keyword>